<keyword evidence="4" id="KW-1185">Reference proteome</keyword>
<dbReference type="EMBL" id="CP112998">
    <property type="protein sequence ID" value="WAC13205.1"/>
    <property type="molecule type" value="Genomic_DNA"/>
</dbReference>
<dbReference type="RefSeq" id="WP_267609956.1">
    <property type="nucleotide sequence ID" value="NZ_CP112998.1"/>
</dbReference>
<dbReference type="KEGG" id="dpf:ON006_04410"/>
<name>A0A9E8NAX4_9BACT</name>
<evidence type="ECO:0000313" key="4">
    <source>
        <dbReference type="Proteomes" id="UP001164653"/>
    </source>
</evidence>
<evidence type="ECO:0000256" key="1">
    <source>
        <dbReference type="SAM" id="MobiDB-lite"/>
    </source>
</evidence>
<evidence type="ECO:0000313" key="3">
    <source>
        <dbReference type="EMBL" id="WAC13205.1"/>
    </source>
</evidence>
<feature type="region of interest" description="Disordered" evidence="1">
    <location>
        <begin position="95"/>
        <end position="116"/>
    </location>
</feature>
<proteinExistence type="predicted"/>
<dbReference type="InterPro" id="IPR026444">
    <property type="entry name" value="Secre_tail"/>
</dbReference>
<feature type="domain" description="Secretion system C-terminal sorting" evidence="2">
    <location>
        <begin position="2491"/>
        <end position="2564"/>
    </location>
</feature>
<feature type="compositionally biased region" description="Low complexity" evidence="1">
    <location>
        <begin position="97"/>
        <end position="111"/>
    </location>
</feature>
<dbReference type="NCBIfam" id="TIGR04183">
    <property type="entry name" value="Por_Secre_tail"/>
    <property type="match status" value="1"/>
</dbReference>
<evidence type="ECO:0000259" key="2">
    <source>
        <dbReference type="Pfam" id="PF18962"/>
    </source>
</evidence>
<organism evidence="3 4">
    <name type="scientific">Dyadobacter pollutisoli</name>
    <dbReference type="NCBI Taxonomy" id="2910158"/>
    <lineage>
        <taxon>Bacteria</taxon>
        <taxon>Pseudomonadati</taxon>
        <taxon>Bacteroidota</taxon>
        <taxon>Cytophagia</taxon>
        <taxon>Cytophagales</taxon>
        <taxon>Spirosomataceae</taxon>
        <taxon>Dyadobacter</taxon>
    </lineage>
</organism>
<protein>
    <submittedName>
        <fullName evidence="3">T9SS type A sorting domain-containing protein</fullName>
    </submittedName>
</protein>
<gene>
    <name evidence="3" type="ORF">ON006_04410</name>
</gene>
<reference evidence="3" key="1">
    <citation type="submission" date="2022-11" db="EMBL/GenBank/DDBJ databases">
        <title>Dyadobacter pollutisoli sp. nov., isolated from plastic dumped soil.</title>
        <authorList>
            <person name="Kim J.M."/>
            <person name="Kim K.R."/>
            <person name="Lee J.K."/>
            <person name="Hao L."/>
            <person name="Jeon C.O."/>
        </authorList>
    </citation>
    <scope>NUCLEOTIDE SEQUENCE</scope>
    <source>
        <strain evidence="3">U1</strain>
    </source>
</reference>
<dbReference type="Proteomes" id="UP001164653">
    <property type="component" value="Chromosome"/>
</dbReference>
<accession>A0A9E8NAX4</accession>
<dbReference type="Pfam" id="PF18962">
    <property type="entry name" value="Por_Secre_tail"/>
    <property type="match status" value="1"/>
</dbReference>
<sequence length="2567" mass="273871">MKNIFTYFIGFMFVLTSSLYSFGQTGIVKTERSSPTGIVSFGQNSKLNGISDSKHIDGYVKKNGSSFFIFPVGHKGFYRPFAALADGTTGAYFQEDPGAATAPSSAPFSPSNKEEGIENASQKEFWDINGLNSTRITLTWNEASNIGQLTENSLNLLSIIGWNSNTGRWEKITSIVDEISLTGGSSSVSSGSITTALSIVPSTYSVYTFGKIDSAIQPADYKGNLEVVSCTEIRGWAWDENYPSAKLTIEIVEGNTVFATTTASIYRDDLKNSGTGTGNYGFSVLTPAILMDGKAHQLSIRVKGSTLILSGSPKALNCEYDGKFDTADCYNIKGWVWDKNNSNESLIVELVEGTTVLATAVANTYSQSLKDLGIGTGNYGFSIPLPAALKDGKNHEISVRLRGVDYVLAGSNKNLVCAMPEYDGRFEYASCTILTGWAWDKNYANAALTVELMEGNNVLASGVANIFKQTLKDQGYGSGNYGFSIALPASLKNGQPHQVSIRVNGTSYILPDSPRSVTCAANEYAGRVNSADCNTVRGYVLDKLNLNAALTVELMEGSTVIATTVADIFQQSLKDAGYGTGNYGFAITLPASVKDGQAHQLSARVKNTSYVLMDSPKSVTCAVNEYTGRFEAANCSVVSGWAWDKNNPNTALTVELMEGNNVLASGVANIFKQTLKDQGYGSGNYGFSIALPASLKNGQPHQVSIRVNGTSYILPDSPRSVTCAANEYAGRVNSADCNTVRGWAWDKINPNAALTVELMEGSTVIATTVADIFQQSLKDAGYGTGNYGFAITLPASVKDGQAHQLSARVKNTSYVLMDSPKSVTCAVNEYTGRFEAANCSVVSGWAWDKNNPNTALTVELMEGNNVLASGVANIFKQTLKDQGYGSGNYGFSIALPASLKNGQPHQVSIRVNGTSYILPDSPRSVTCAANEYAGRINSADCNTVRGWAWDKINPNAALTVELMEGSTVIATTVADIFQQSLKDAGYGTGNYGFAITLPASVKDGQAHQLSARVKNTSYVLMDSPKSVTCAVNEYAGRFEAANCSVVSGWAWDKKNPNTALTVELMEGNNVLASGVANIFKQTLKDQGYGSGNYGFSIALPASLKNGQPHQVSIRVNGTSYILPDSPRSVTCAANEYAGRINSADCNTVRGWAWDKINPNAALTVELMEGSTVIATTVADIFQQSLKDAGYGTGNYGFAITLPASVKDGQAHQLSARVKNTSYVLMDSPKSVTCAVNEYAGRFEAANCSVVSGWAWDKKNPNTALTVELMEGNNVLASGVANIFKQTLKDQGYGSGNYGFSIALPASLKNGQPHQVSIRVNGTSYILPDSPRSVTCAANEYAGRVNSADCNTVRGWAWDKINPNAALTVELMEGSTVIATTVADIFQQSLKDAGYGTGNYGFAITLPASVKDGQAHQLSARVKNTSYVLMDSPKSVTCAVNEYAGRFEAANCSVVSGWAWDKKNPNTALTVELMEGNNVLASGVANIFKQTLKDQGYGSGNYGFSIALPASLKNGQPHQVSIRVNGTSYILPDSPRSVTCAANEYAGRINSADCNTVRGWAWDKINPNAALTVELMEGSTVIATTVADIFQQSLKDAGYGTGNYGFAITLPASVKDGQAHQLSARVKNTSYVLMDSPKSVTCAVNEYAGRFEAANCSVVSGWAWDKKNPNTALTVELMEGNNVLASGVANIFKQTLKDQGYGSGNYGFSIALPASLKNGQPHQVSIRVNGTSYILPDSPRSVTCAANEYAGRINSADCNTVRGWAWDKINPNAALTVELMEGSTVIATTVADIFQQSLKDAGYGTGNYGFAITLPASVKDGQAHQLSARVKNTSYVLMDSPKSVTCAVNEYAGRFEAANCSVVSGWAWDKKNPNTALTVELMEGNNVLASGVANIFKQTLKDQGYGSGNYGFSIALPASLKNGQPHQVSIRVNGTSYILPDSPRSVTCAANEYAGRINSADCNTVRGWAWDKINPNAALTVELMEGSTVIATTVADIFQQSLKDAGYGTGNYGFAITLPASVKDGQAHQLSARVKNTSYVLMDSPKSVTCAVNEYAGRFEAANCSVVSGWAWDKKNPNTALTVELMEGNNVLASGVANIFKQTLKDQGYGSGNYGFSIALPASLKNGQPHQVSIRVNGTSYILPDSPRSVTCAANEYAGRINSADCNTVRGWAWDKINPNAALTVELMEGSTVIATTVADIFQQSLKDAGYGTGNYGFAITLPASVKDGQAHQLSARVKNTSYVLMDSPKSVTCAVNEYAGRFEAANCSVVSGWAWDKKNPNTALTVELMEGNNVLASGVANIFKQTLKDQGYGSGNYGFSIALPASLKNGQPHQVSIRVNGTSYILPDSPRSVTCAANEYAGRINSADCNTVRGWAWDKINPNAALTVELMEGSTVIATTVADIFQQSLKDAGYGTGNYGFAITLPASVKDGQAHQLSARVKNTSYVLMDSPKSVTCAVNARTNFENWTDTIAVSKVPRMNFEHWELIAAPNPTTGKITVTLPVTTGQPTTLSVTNIWGHVVSKQIIIETGEFYQNQIDLSNLIDGIYIIKAQTNRSIKIKRIVLTR</sequence>